<comment type="caution">
    <text evidence="2">The sequence shown here is derived from an EMBL/GenBank/DDBJ whole genome shotgun (WGS) entry which is preliminary data.</text>
</comment>
<dbReference type="Gene3D" id="3.30.559.10">
    <property type="entry name" value="Chloramphenicol acetyltransferase-like domain"/>
    <property type="match status" value="2"/>
</dbReference>
<dbReference type="PANTHER" id="PTHR31642:SF13">
    <property type="entry name" value="AGMATINE HYDROXYCINNAMOYLTRANSFERASE 1"/>
    <property type="match status" value="1"/>
</dbReference>
<sequence length="440" mass="49810">MSIKVQQTSSKLVGPIYNGDEQPPPATNQFAPLSVFDWYILPDEHVPVIYAFKAPTPSNAFLEQGLGKVLSEYRVWAGRLGKDENNHIIILLNDKGVRFIEASADRTLEQVTPFSQPNLLTLHPDFDGMKEILIIQLTRFTCGSLVISFSSNHMVADGFSVSQFLVSWGRVCRGLDISPRPLHNREIFVPRNPCRIEFDHQSLEFTKGVINEEFIDPSNIPPYSEEDVIYHKLHFPIELIAKLKSKAGYSVSGKPYTTFESLVAHLWKTITKVRRLACQTTEIKIAVNGRRRLIPRVPDEYFGNLVLCAYPVAKVKELTNGTLSNTASIIHESVVSLNDDYFKSYIDFVSNDMQGENPMPERGERTLVALWPNLEFDSWLGFPFNEVDFGSGKPFLFMPSFDSLEGLVYLVPSIDGGVDVYLCLFKQQMAFFEEICYSID</sequence>
<dbReference type="InterPro" id="IPR023213">
    <property type="entry name" value="CAT-like_dom_sf"/>
</dbReference>
<keyword evidence="3" id="KW-1185">Reference proteome</keyword>
<name>A0AA42AV05_PAPNU</name>
<organism evidence="2 3">
    <name type="scientific">Papaver nudicaule</name>
    <name type="common">Iceland poppy</name>
    <dbReference type="NCBI Taxonomy" id="74823"/>
    <lineage>
        <taxon>Eukaryota</taxon>
        <taxon>Viridiplantae</taxon>
        <taxon>Streptophyta</taxon>
        <taxon>Embryophyta</taxon>
        <taxon>Tracheophyta</taxon>
        <taxon>Spermatophyta</taxon>
        <taxon>Magnoliopsida</taxon>
        <taxon>Ranunculales</taxon>
        <taxon>Papaveraceae</taxon>
        <taxon>Papaveroideae</taxon>
        <taxon>Papaver</taxon>
    </lineage>
</organism>
<dbReference type="GO" id="GO:0016747">
    <property type="term" value="F:acyltransferase activity, transferring groups other than amino-acyl groups"/>
    <property type="evidence" value="ECO:0007669"/>
    <property type="project" value="TreeGrafter"/>
</dbReference>
<gene>
    <name evidence="2" type="ORF">MKW94_017004</name>
</gene>
<accession>A0AA42AV05</accession>
<protein>
    <submittedName>
        <fullName evidence="2">Uncharacterized protein</fullName>
    </submittedName>
</protein>
<dbReference type="Proteomes" id="UP001177140">
    <property type="component" value="Unassembled WGS sequence"/>
</dbReference>
<proteinExistence type="inferred from homology"/>
<evidence type="ECO:0000313" key="2">
    <source>
        <dbReference type="EMBL" id="MCL7042028.1"/>
    </source>
</evidence>
<comment type="similarity">
    <text evidence="1">Belongs to the plant acyltransferase family.</text>
</comment>
<evidence type="ECO:0000313" key="3">
    <source>
        <dbReference type="Proteomes" id="UP001177140"/>
    </source>
</evidence>
<dbReference type="InterPro" id="IPR050317">
    <property type="entry name" value="Plant_Fungal_Acyltransferase"/>
</dbReference>
<reference evidence="2" key="1">
    <citation type="submission" date="2022-03" db="EMBL/GenBank/DDBJ databases">
        <title>A functionally conserved STORR gene fusion in Papaver species that diverged 16.8 million years ago.</title>
        <authorList>
            <person name="Catania T."/>
        </authorList>
    </citation>
    <scope>NUCLEOTIDE SEQUENCE</scope>
    <source>
        <strain evidence="2">S-191538</strain>
    </source>
</reference>
<dbReference type="Pfam" id="PF02458">
    <property type="entry name" value="Transferase"/>
    <property type="match status" value="1"/>
</dbReference>
<evidence type="ECO:0000256" key="1">
    <source>
        <dbReference type="ARBA" id="ARBA00009861"/>
    </source>
</evidence>
<dbReference type="PANTHER" id="PTHR31642">
    <property type="entry name" value="TRICHOTHECENE 3-O-ACETYLTRANSFERASE"/>
    <property type="match status" value="1"/>
</dbReference>
<dbReference type="AlphaFoldDB" id="A0AA42AV05"/>
<dbReference type="EMBL" id="JAJJMA010230335">
    <property type="protein sequence ID" value="MCL7042028.1"/>
    <property type="molecule type" value="Genomic_DNA"/>
</dbReference>